<accession>A0A6B0TYY6</accession>
<evidence type="ECO:0000256" key="1">
    <source>
        <dbReference type="SAM" id="MobiDB-lite"/>
    </source>
</evidence>
<sequence length="85" mass="9827">MFLSLAKIIFAIKLCLSEWFDYNLFQKSPRWLLSGNDIKTKHKTLKRLSGFEPTCRPMNPYSSCSNTQGDRWPSGLKRTPSSTRV</sequence>
<feature type="chain" id="PRO_5025520151" evidence="2">
    <location>
        <begin position="18"/>
        <end position="85"/>
    </location>
</feature>
<protein>
    <submittedName>
        <fullName evidence="3">Putative secreted protein</fullName>
    </submittedName>
</protein>
<feature type="compositionally biased region" description="Polar residues" evidence="1">
    <location>
        <begin position="60"/>
        <end position="69"/>
    </location>
</feature>
<dbReference type="EMBL" id="GIFC01003259">
    <property type="protein sequence ID" value="MXU85342.1"/>
    <property type="molecule type" value="Transcribed_RNA"/>
</dbReference>
<evidence type="ECO:0000313" key="3">
    <source>
        <dbReference type="EMBL" id="MXU85342.1"/>
    </source>
</evidence>
<name>A0A6B0TYY6_IXORI</name>
<evidence type="ECO:0000256" key="2">
    <source>
        <dbReference type="SAM" id="SignalP"/>
    </source>
</evidence>
<proteinExistence type="predicted"/>
<feature type="region of interest" description="Disordered" evidence="1">
    <location>
        <begin position="59"/>
        <end position="85"/>
    </location>
</feature>
<dbReference type="AlphaFoldDB" id="A0A6B0TYY6"/>
<feature type="signal peptide" evidence="2">
    <location>
        <begin position="1"/>
        <end position="17"/>
    </location>
</feature>
<reference evidence="3" key="1">
    <citation type="submission" date="2019-12" db="EMBL/GenBank/DDBJ databases">
        <title>An insight into the sialome of adult female Ixodes ricinus ticks feeding for 6 days.</title>
        <authorList>
            <person name="Perner J."/>
            <person name="Ribeiro J.M.C."/>
        </authorList>
    </citation>
    <scope>NUCLEOTIDE SEQUENCE</scope>
    <source>
        <strain evidence="3">Semi-engorged</strain>
        <tissue evidence="3">Salivary glands</tissue>
    </source>
</reference>
<organism evidence="3">
    <name type="scientific">Ixodes ricinus</name>
    <name type="common">Common tick</name>
    <name type="synonym">Acarus ricinus</name>
    <dbReference type="NCBI Taxonomy" id="34613"/>
    <lineage>
        <taxon>Eukaryota</taxon>
        <taxon>Metazoa</taxon>
        <taxon>Ecdysozoa</taxon>
        <taxon>Arthropoda</taxon>
        <taxon>Chelicerata</taxon>
        <taxon>Arachnida</taxon>
        <taxon>Acari</taxon>
        <taxon>Parasitiformes</taxon>
        <taxon>Ixodida</taxon>
        <taxon>Ixodoidea</taxon>
        <taxon>Ixodidae</taxon>
        <taxon>Ixodinae</taxon>
        <taxon>Ixodes</taxon>
    </lineage>
</organism>
<keyword evidence="2" id="KW-0732">Signal</keyword>